<dbReference type="SMART" id="SM00421">
    <property type="entry name" value="HTH_LUXR"/>
    <property type="match status" value="1"/>
</dbReference>
<keyword evidence="1" id="KW-0238">DNA-binding</keyword>
<dbReference type="PRINTS" id="PR00038">
    <property type="entry name" value="HTHLUXR"/>
</dbReference>
<protein>
    <submittedName>
        <fullName evidence="5">Response regulator transcription factor</fullName>
    </submittedName>
</protein>
<dbReference type="PROSITE" id="PS50043">
    <property type="entry name" value="HTH_LUXR_2"/>
    <property type="match status" value="1"/>
</dbReference>
<organism evidence="5 6">
    <name type="scientific">Microvirga tunisiensis</name>
    <dbReference type="NCBI Taxonomy" id="2108360"/>
    <lineage>
        <taxon>Bacteria</taxon>
        <taxon>Pseudomonadati</taxon>
        <taxon>Pseudomonadota</taxon>
        <taxon>Alphaproteobacteria</taxon>
        <taxon>Hyphomicrobiales</taxon>
        <taxon>Methylobacteriaceae</taxon>
        <taxon>Microvirga</taxon>
    </lineage>
</organism>
<dbReference type="PROSITE" id="PS00622">
    <property type="entry name" value="HTH_LUXR_1"/>
    <property type="match status" value="1"/>
</dbReference>
<keyword evidence="6" id="KW-1185">Reference proteome</keyword>
<evidence type="ECO:0000256" key="2">
    <source>
        <dbReference type="PROSITE-ProRule" id="PRU00169"/>
    </source>
</evidence>
<dbReference type="OrthoDB" id="7272316at2"/>
<dbReference type="InterPro" id="IPR011006">
    <property type="entry name" value="CheY-like_superfamily"/>
</dbReference>
<comment type="caution">
    <text evidence="2">Lacks conserved residue(s) required for the propagation of feature annotation.</text>
</comment>
<proteinExistence type="predicted"/>
<dbReference type="Gene3D" id="3.40.50.2300">
    <property type="match status" value="1"/>
</dbReference>
<feature type="domain" description="HTH luxR-type" evidence="3">
    <location>
        <begin position="196"/>
        <end position="261"/>
    </location>
</feature>
<dbReference type="PROSITE" id="PS50110">
    <property type="entry name" value="RESPONSE_REGULATORY"/>
    <property type="match status" value="1"/>
</dbReference>
<dbReference type="GO" id="GO:0003677">
    <property type="term" value="F:DNA binding"/>
    <property type="evidence" value="ECO:0007669"/>
    <property type="project" value="UniProtKB-KW"/>
</dbReference>
<dbReference type="SUPFAM" id="SSF52172">
    <property type="entry name" value="CheY-like"/>
    <property type="match status" value="1"/>
</dbReference>
<dbReference type="GO" id="GO:0000160">
    <property type="term" value="P:phosphorelay signal transduction system"/>
    <property type="evidence" value="ECO:0007669"/>
    <property type="project" value="InterPro"/>
</dbReference>
<dbReference type="CDD" id="cd06170">
    <property type="entry name" value="LuxR_C_like"/>
    <property type="match status" value="1"/>
</dbReference>
<dbReference type="InterPro" id="IPR001789">
    <property type="entry name" value="Sig_transdc_resp-reg_receiver"/>
</dbReference>
<dbReference type="Proteomes" id="UP000403266">
    <property type="component" value="Unassembled WGS sequence"/>
</dbReference>
<dbReference type="InterPro" id="IPR016032">
    <property type="entry name" value="Sig_transdc_resp-reg_C-effctor"/>
</dbReference>
<reference evidence="5 6" key="1">
    <citation type="journal article" date="2019" name="Syst. Appl. Microbiol.">
        <title>Microvirga tunisiensis sp. nov., a root nodule symbiotic bacterium isolated from Lupinus micranthus and L. luteus grown in Northern Tunisia.</title>
        <authorList>
            <person name="Msaddak A."/>
            <person name="Rejili M."/>
            <person name="Duran D."/>
            <person name="Mars M."/>
            <person name="Palacios J.M."/>
            <person name="Ruiz-Argueso T."/>
            <person name="Rey L."/>
            <person name="Imperial J."/>
        </authorList>
    </citation>
    <scope>NUCLEOTIDE SEQUENCE [LARGE SCALE GENOMIC DNA]</scope>
    <source>
        <strain evidence="5 6">Lmie10</strain>
    </source>
</reference>
<evidence type="ECO:0000313" key="6">
    <source>
        <dbReference type="Proteomes" id="UP000403266"/>
    </source>
</evidence>
<dbReference type="AlphaFoldDB" id="A0A5N7MFT9"/>
<dbReference type="InterPro" id="IPR000792">
    <property type="entry name" value="Tscrpt_reg_LuxR_C"/>
</dbReference>
<dbReference type="PANTHER" id="PTHR45566:SF1">
    <property type="entry name" value="HTH-TYPE TRANSCRIPTIONAL REGULATOR YHJB-RELATED"/>
    <property type="match status" value="1"/>
</dbReference>
<evidence type="ECO:0000259" key="4">
    <source>
        <dbReference type="PROSITE" id="PS50110"/>
    </source>
</evidence>
<feature type="domain" description="Response regulatory" evidence="4">
    <location>
        <begin position="19"/>
        <end position="137"/>
    </location>
</feature>
<name>A0A5N7MFT9_9HYPH</name>
<dbReference type="InterPro" id="IPR051015">
    <property type="entry name" value="EvgA-like"/>
</dbReference>
<dbReference type="RefSeq" id="WP_152711425.1">
    <property type="nucleotide sequence ID" value="NZ_VOSJ01000026.1"/>
</dbReference>
<dbReference type="Gene3D" id="1.10.10.10">
    <property type="entry name" value="Winged helix-like DNA-binding domain superfamily/Winged helix DNA-binding domain"/>
    <property type="match status" value="1"/>
</dbReference>
<comment type="caution">
    <text evidence="5">The sequence shown here is derived from an EMBL/GenBank/DDBJ whole genome shotgun (WGS) entry which is preliminary data.</text>
</comment>
<dbReference type="GO" id="GO:0006355">
    <property type="term" value="P:regulation of DNA-templated transcription"/>
    <property type="evidence" value="ECO:0007669"/>
    <property type="project" value="InterPro"/>
</dbReference>
<dbReference type="SUPFAM" id="SSF46894">
    <property type="entry name" value="C-terminal effector domain of the bipartite response regulators"/>
    <property type="match status" value="1"/>
</dbReference>
<dbReference type="EMBL" id="VOSK01000028">
    <property type="protein sequence ID" value="MPR25663.1"/>
    <property type="molecule type" value="Genomic_DNA"/>
</dbReference>
<accession>A0A5N7MFT9</accession>
<dbReference type="InterPro" id="IPR036388">
    <property type="entry name" value="WH-like_DNA-bd_sf"/>
</dbReference>
<dbReference type="Pfam" id="PF00196">
    <property type="entry name" value="GerE"/>
    <property type="match status" value="1"/>
</dbReference>
<dbReference type="PANTHER" id="PTHR45566">
    <property type="entry name" value="HTH-TYPE TRANSCRIPTIONAL REGULATOR YHJB-RELATED"/>
    <property type="match status" value="1"/>
</dbReference>
<evidence type="ECO:0000313" key="5">
    <source>
        <dbReference type="EMBL" id="MPR25663.1"/>
    </source>
</evidence>
<evidence type="ECO:0000259" key="3">
    <source>
        <dbReference type="PROSITE" id="PS50043"/>
    </source>
</evidence>
<sequence>MHFSYATPDGDPNGMSSEALVIIDDEPFSQECLVHAIGSAFPRMPVIGFSTVGEFSHAEGTPVGLVLLRVQSHSPSGGQLTNETRGILQYHPDVPIVILSMCMKIKDVQEAIAMGVRGIIPMSTSFKVAVAALQLVMVGGTYFPRFANGDLPFANGTKDARDLVPEEHQPLFLPHASQQPYFAIVEQTGDMLKTETNGATVIFTAREMDVLEALQKGWSNKWIAHSLNISENTIKVHIQRIMRKLHATNRTEAVFRHRQLNGLS</sequence>
<gene>
    <name evidence="5" type="ORF">FS320_10560</name>
</gene>
<evidence type="ECO:0000256" key="1">
    <source>
        <dbReference type="ARBA" id="ARBA00023125"/>
    </source>
</evidence>